<evidence type="ECO:0000313" key="4">
    <source>
        <dbReference type="Proteomes" id="UP000187209"/>
    </source>
</evidence>
<dbReference type="CDD" id="cd07521">
    <property type="entry name" value="HAD_FCP1-like"/>
    <property type="match status" value="1"/>
</dbReference>
<dbReference type="PROSITE" id="PS50969">
    <property type="entry name" value="FCP1"/>
    <property type="match status" value="1"/>
</dbReference>
<dbReference type="InterPro" id="IPR036412">
    <property type="entry name" value="HAD-like_sf"/>
</dbReference>
<dbReference type="InterPro" id="IPR050365">
    <property type="entry name" value="TIM50"/>
</dbReference>
<organism evidence="3 4">
    <name type="scientific">Stentor coeruleus</name>
    <dbReference type="NCBI Taxonomy" id="5963"/>
    <lineage>
        <taxon>Eukaryota</taxon>
        <taxon>Sar</taxon>
        <taxon>Alveolata</taxon>
        <taxon>Ciliophora</taxon>
        <taxon>Postciliodesmatophora</taxon>
        <taxon>Heterotrichea</taxon>
        <taxon>Heterotrichida</taxon>
        <taxon>Stentoridae</taxon>
        <taxon>Stentor</taxon>
    </lineage>
</organism>
<feature type="region of interest" description="Disordered" evidence="1">
    <location>
        <begin position="1"/>
        <end position="21"/>
    </location>
</feature>
<gene>
    <name evidence="3" type="ORF">SteCoe_14341</name>
</gene>
<sequence>MFDMDSRTSSKSGLKRVQSRPLKDLCINVSDSPVTKPANINSPVASVQSKKNIFVPRHPSTAPSTPKQSIPVSCKTPKAVQSKIKSPSNYVFATHSHSTKFALSPKKNSSQKTFSQTTIREKPSDKIESIVTRVKPTKGIDRQKEHLHNTFQAIKVARFLREPTLEELISKQVRLPRRKGYEKKKTVVLDLDETLVHCVNTNEIGQVDIEIEFPTGSYTKVGLNIRPYARDLLSAISKEFEVVIFTASHKCYADKVIDFLDPERQWVHHRLYRNNCIQIDGIYIKDLRIFSDRNLRDLIIVDNAAYSFAFQITNGIPIISWYDNPEDRELFKLVEYLRVLSRVEDIRKVNKLTFHLDTFYDDYIRDFMSKVDKENIVN</sequence>
<reference evidence="3 4" key="1">
    <citation type="submission" date="2016-11" db="EMBL/GenBank/DDBJ databases">
        <title>The macronuclear genome of Stentor coeruleus: a giant cell with tiny introns.</title>
        <authorList>
            <person name="Slabodnick M."/>
            <person name="Ruby J.G."/>
            <person name="Reiff S.B."/>
            <person name="Swart E.C."/>
            <person name="Gosai S."/>
            <person name="Prabakaran S."/>
            <person name="Witkowska E."/>
            <person name="Larue G.E."/>
            <person name="Fisher S."/>
            <person name="Freeman R.M."/>
            <person name="Gunawardena J."/>
            <person name="Chu W."/>
            <person name="Stover N.A."/>
            <person name="Gregory B.D."/>
            <person name="Nowacki M."/>
            <person name="Derisi J."/>
            <person name="Roy S.W."/>
            <person name="Marshall W.F."/>
            <person name="Sood P."/>
        </authorList>
    </citation>
    <scope>NUCLEOTIDE SEQUENCE [LARGE SCALE GENOMIC DNA]</scope>
    <source>
        <strain evidence="3">WM001</strain>
    </source>
</reference>
<dbReference type="EMBL" id="MPUH01000266">
    <property type="protein sequence ID" value="OMJ84534.1"/>
    <property type="molecule type" value="Genomic_DNA"/>
</dbReference>
<dbReference type="PANTHER" id="PTHR12210">
    <property type="entry name" value="DULLARD PROTEIN PHOSPHATASE"/>
    <property type="match status" value="1"/>
</dbReference>
<dbReference type="Gene3D" id="3.40.50.1000">
    <property type="entry name" value="HAD superfamily/HAD-like"/>
    <property type="match status" value="1"/>
</dbReference>
<dbReference type="SMART" id="SM00577">
    <property type="entry name" value="CPDc"/>
    <property type="match status" value="1"/>
</dbReference>
<evidence type="ECO:0000256" key="1">
    <source>
        <dbReference type="SAM" id="MobiDB-lite"/>
    </source>
</evidence>
<dbReference type="InterPro" id="IPR011948">
    <property type="entry name" value="Dullard_phosphatase"/>
</dbReference>
<name>A0A1R2C677_9CILI</name>
<accession>A0A1R2C677</accession>
<proteinExistence type="predicted"/>
<dbReference type="InterPro" id="IPR004274">
    <property type="entry name" value="FCP1_dom"/>
</dbReference>
<comment type="caution">
    <text evidence="3">The sequence shown here is derived from an EMBL/GenBank/DDBJ whole genome shotgun (WGS) entry which is preliminary data.</text>
</comment>
<feature type="domain" description="FCP1 homology" evidence="2">
    <location>
        <begin position="180"/>
        <end position="340"/>
    </location>
</feature>
<dbReference type="InterPro" id="IPR023214">
    <property type="entry name" value="HAD_sf"/>
</dbReference>
<dbReference type="NCBIfam" id="TIGR02251">
    <property type="entry name" value="HIF-SF_euk"/>
    <property type="match status" value="1"/>
</dbReference>
<protein>
    <recommendedName>
        <fullName evidence="2">FCP1 homology domain-containing protein</fullName>
    </recommendedName>
</protein>
<evidence type="ECO:0000313" key="3">
    <source>
        <dbReference type="EMBL" id="OMJ84534.1"/>
    </source>
</evidence>
<dbReference type="SUPFAM" id="SSF56784">
    <property type="entry name" value="HAD-like"/>
    <property type="match status" value="1"/>
</dbReference>
<dbReference type="AlphaFoldDB" id="A0A1R2C677"/>
<feature type="compositionally biased region" description="Polar residues" evidence="1">
    <location>
        <begin position="61"/>
        <end position="71"/>
    </location>
</feature>
<dbReference type="GO" id="GO:0016791">
    <property type="term" value="F:phosphatase activity"/>
    <property type="evidence" value="ECO:0007669"/>
    <property type="project" value="InterPro"/>
</dbReference>
<feature type="region of interest" description="Disordered" evidence="1">
    <location>
        <begin position="55"/>
        <end position="74"/>
    </location>
</feature>
<keyword evidence="4" id="KW-1185">Reference proteome</keyword>
<dbReference type="Proteomes" id="UP000187209">
    <property type="component" value="Unassembled WGS sequence"/>
</dbReference>
<dbReference type="FunFam" id="3.40.50.1000:FF:000121">
    <property type="entry name" value="Uncharacterized protein"/>
    <property type="match status" value="1"/>
</dbReference>
<dbReference type="Pfam" id="PF03031">
    <property type="entry name" value="NIF"/>
    <property type="match status" value="1"/>
</dbReference>
<evidence type="ECO:0000259" key="2">
    <source>
        <dbReference type="PROSITE" id="PS50969"/>
    </source>
</evidence>